<organism evidence="2 3">
    <name type="scientific">Phytophthora citrophthora</name>
    <dbReference type="NCBI Taxonomy" id="4793"/>
    <lineage>
        <taxon>Eukaryota</taxon>
        <taxon>Sar</taxon>
        <taxon>Stramenopiles</taxon>
        <taxon>Oomycota</taxon>
        <taxon>Peronosporomycetes</taxon>
        <taxon>Peronosporales</taxon>
        <taxon>Peronosporaceae</taxon>
        <taxon>Phytophthora</taxon>
    </lineage>
</organism>
<name>A0AAD9G5C8_9STRA</name>
<feature type="compositionally biased region" description="Polar residues" evidence="1">
    <location>
        <begin position="12"/>
        <end position="21"/>
    </location>
</feature>
<evidence type="ECO:0000313" key="2">
    <source>
        <dbReference type="EMBL" id="KAK1932007.1"/>
    </source>
</evidence>
<feature type="region of interest" description="Disordered" evidence="1">
    <location>
        <begin position="1"/>
        <end position="72"/>
    </location>
</feature>
<evidence type="ECO:0000256" key="1">
    <source>
        <dbReference type="SAM" id="MobiDB-lite"/>
    </source>
</evidence>
<dbReference type="AlphaFoldDB" id="A0AAD9G5C8"/>
<dbReference type="EMBL" id="JASMQC010000031">
    <property type="protein sequence ID" value="KAK1932007.1"/>
    <property type="molecule type" value="Genomic_DNA"/>
</dbReference>
<protein>
    <submittedName>
        <fullName evidence="2">Uncharacterized protein</fullName>
    </submittedName>
</protein>
<feature type="compositionally biased region" description="Pro residues" evidence="1">
    <location>
        <begin position="36"/>
        <end position="53"/>
    </location>
</feature>
<gene>
    <name evidence="2" type="ORF">P3T76_012507</name>
</gene>
<proteinExistence type="predicted"/>
<sequence length="99" mass="10821">MWTVLFGDNEDGTNPQPSGAPNKTPVVPSPQHSTPPVTPSPLEPPTPSTPPPRRISEPKETNAQTGDDTPMSMLLKRLNNLMIKVGEHEFEKKTLVDQV</sequence>
<accession>A0AAD9G5C8</accession>
<reference evidence="2" key="1">
    <citation type="submission" date="2023-08" db="EMBL/GenBank/DDBJ databases">
        <title>Reference Genome Resource for the Citrus Pathogen Phytophthora citrophthora.</title>
        <authorList>
            <person name="Moller H."/>
            <person name="Coetzee B."/>
            <person name="Rose L.J."/>
            <person name="Van Niekerk J.M."/>
        </authorList>
    </citation>
    <scope>NUCLEOTIDE SEQUENCE</scope>
    <source>
        <strain evidence="2">STE-U-9442</strain>
    </source>
</reference>
<keyword evidence="3" id="KW-1185">Reference proteome</keyword>
<comment type="caution">
    <text evidence="2">The sequence shown here is derived from an EMBL/GenBank/DDBJ whole genome shotgun (WGS) entry which is preliminary data.</text>
</comment>
<evidence type="ECO:0000313" key="3">
    <source>
        <dbReference type="Proteomes" id="UP001259832"/>
    </source>
</evidence>
<dbReference type="Proteomes" id="UP001259832">
    <property type="component" value="Unassembled WGS sequence"/>
</dbReference>